<accession>A0A810PXS8</accession>
<dbReference type="EMBL" id="AP023415">
    <property type="protein sequence ID" value="BCK78917.1"/>
    <property type="molecule type" value="Genomic_DNA"/>
</dbReference>
<evidence type="ECO:0000259" key="1">
    <source>
        <dbReference type="Pfam" id="PF18154"/>
    </source>
</evidence>
<keyword evidence="3" id="KW-1185">Reference proteome</keyword>
<dbReference type="RefSeq" id="WP_212819987.1">
    <property type="nucleotide sequence ID" value="NZ_AP023415.1"/>
</dbReference>
<dbReference type="KEGG" id="vfa:MM35RIKEN_11090"/>
<evidence type="ECO:0000313" key="3">
    <source>
        <dbReference type="Proteomes" id="UP000681343"/>
    </source>
</evidence>
<dbReference type="Pfam" id="PF18154">
    <property type="entry name" value="pPIWI_RE_REase"/>
    <property type="match status" value="1"/>
</dbReference>
<sequence>MDTAFMRKTFALIAKGLIEKEQLLQMEPTRYPYSKALQHGINMFLAASQWAGSQAAVEYPDEASFLAHFITRPIEEWFDTWESGAVEQLHLQEEPFYAYDAFAYQKAGNVYVPSSDCYEFLETQDSDIMNGTDERILYEKIITLSQEDYCRVRRYIIEHPIITLEDRRTMSLELADDPMARDAFQFAYEEITEESYRCPQCGWTMMQGKYGYSCHSTHCTDTLPEFTDEMKLDISAGDLYRLKKGIMRYFATPGKLELEIAAFCEKKKLRWALWPQMDRYDVEIRFPDGDIWEIDAKAYRNPIALRTKIQNDGGFPSGDYARGYFVIPSEYTVNQRNYTAIINRVLKDQKNVECVTLKALKTAIAKKEAACNDE</sequence>
<proteinExistence type="predicted"/>
<name>A0A810PXS8_9FIRM</name>
<gene>
    <name evidence="2" type="ORF">MM35RIKEN_11090</name>
</gene>
<evidence type="ECO:0000313" key="2">
    <source>
        <dbReference type="EMBL" id="BCK78917.1"/>
    </source>
</evidence>
<dbReference type="InterPro" id="IPR040828">
    <property type="entry name" value="pPIWI_RE_REase"/>
</dbReference>
<protein>
    <recommendedName>
        <fullName evidence="1">REase associating with pPIWI RE domain-containing protein</fullName>
    </recommendedName>
</protein>
<reference evidence="2" key="1">
    <citation type="submission" date="2020-09" db="EMBL/GenBank/DDBJ databases">
        <title>New species isolated from human feces.</title>
        <authorList>
            <person name="Kitahara M."/>
            <person name="Shigeno Y."/>
            <person name="Shime M."/>
            <person name="Matsumoto Y."/>
            <person name="Nakamura S."/>
            <person name="Motooka D."/>
            <person name="Fukuoka S."/>
            <person name="Nishikawa H."/>
            <person name="Benno Y."/>
        </authorList>
    </citation>
    <scope>NUCLEOTIDE SEQUENCE</scope>
    <source>
        <strain evidence="2">MM35</strain>
    </source>
</reference>
<feature type="domain" description="REase associating with pPIWI RE" evidence="1">
    <location>
        <begin position="254"/>
        <end position="367"/>
    </location>
</feature>
<dbReference type="AlphaFoldDB" id="A0A810PXS8"/>
<organism evidence="2 3">
    <name type="scientific">Vescimonas fastidiosa</name>
    <dbReference type="NCBI Taxonomy" id="2714353"/>
    <lineage>
        <taxon>Bacteria</taxon>
        <taxon>Bacillati</taxon>
        <taxon>Bacillota</taxon>
        <taxon>Clostridia</taxon>
        <taxon>Eubacteriales</taxon>
        <taxon>Oscillospiraceae</taxon>
        <taxon>Vescimonas</taxon>
    </lineage>
</organism>
<dbReference type="Proteomes" id="UP000681343">
    <property type="component" value="Chromosome"/>
</dbReference>